<dbReference type="FunFam" id="3.40.50.2300:FF:000002">
    <property type="entry name" value="DNA-binding response regulator PhoP"/>
    <property type="match status" value="1"/>
</dbReference>
<keyword evidence="4" id="KW-0902">Two-component regulatory system</keyword>
<reference evidence="13" key="1">
    <citation type="submission" date="2015-08" db="EMBL/GenBank/DDBJ databases">
        <authorList>
            <person name="Varghese N."/>
        </authorList>
    </citation>
    <scope>NUCLEOTIDE SEQUENCE [LARGE SCALE GENOMIC DNA]</scope>
    <source>
        <strain evidence="13">DSM 17901</strain>
    </source>
</reference>
<comment type="subcellular location">
    <subcellularLocation>
        <location evidence="1">Cytoplasm</location>
    </subcellularLocation>
</comment>
<feature type="modified residue" description="4-aspartylphosphate" evidence="8">
    <location>
        <position position="51"/>
    </location>
</feature>
<keyword evidence="2" id="KW-0963">Cytoplasm</keyword>
<dbReference type="GO" id="GO:0005829">
    <property type="term" value="C:cytosol"/>
    <property type="evidence" value="ECO:0007669"/>
    <property type="project" value="TreeGrafter"/>
</dbReference>
<dbReference type="Pfam" id="PF00486">
    <property type="entry name" value="Trans_reg_C"/>
    <property type="match status" value="1"/>
</dbReference>
<dbReference type="CDD" id="cd17624">
    <property type="entry name" value="REC_OmpR_PmrA-like"/>
    <property type="match status" value="1"/>
</dbReference>
<feature type="domain" description="Response regulatory" evidence="10">
    <location>
        <begin position="2"/>
        <end position="116"/>
    </location>
</feature>
<dbReference type="GO" id="GO:0006355">
    <property type="term" value="P:regulation of DNA-templated transcription"/>
    <property type="evidence" value="ECO:0007669"/>
    <property type="project" value="InterPro"/>
</dbReference>
<evidence type="ECO:0000256" key="2">
    <source>
        <dbReference type="ARBA" id="ARBA00022490"/>
    </source>
</evidence>
<dbReference type="SMART" id="SM00448">
    <property type="entry name" value="REC"/>
    <property type="match status" value="1"/>
</dbReference>
<protein>
    <submittedName>
        <fullName evidence="12">DNA-binding response regulator, OmpR family, contains REC and winged-helix (WHTH) domain</fullName>
    </submittedName>
</protein>
<evidence type="ECO:0000313" key="12">
    <source>
        <dbReference type="EMBL" id="CUA81802.1"/>
    </source>
</evidence>
<dbReference type="SMART" id="SM00862">
    <property type="entry name" value="Trans_reg_C"/>
    <property type="match status" value="1"/>
</dbReference>
<evidence type="ECO:0000313" key="13">
    <source>
        <dbReference type="Proteomes" id="UP000243535"/>
    </source>
</evidence>
<evidence type="ECO:0000256" key="5">
    <source>
        <dbReference type="ARBA" id="ARBA00023015"/>
    </source>
</evidence>
<feature type="domain" description="OmpR/PhoB-type" evidence="11">
    <location>
        <begin position="124"/>
        <end position="218"/>
    </location>
</feature>
<sequence>MRILVIEDDTLIGDGLKSGLTALGFAVDWVRDGRQGQAAIDAAPYDAVVLDLGLPGIDGLDILAGWRRTGRSEPVLVLTARDALPDRLTGLDTGADDYLVKPFALAEVAARLRALIRRRHGQMANRLKHGTLELDPVGRSATLNGQPLDLTARELGLLELLLNARGRILPKTLIEEKLYGWGQEVESNTIEVHVHHLRRKLGSEAIRTVRGIGYTLGEPL</sequence>
<dbReference type="SUPFAM" id="SSF52172">
    <property type="entry name" value="CheY-like"/>
    <property type="match status" value="1"/>
</dbReference>
<dbReference type="Pfam" id="PF00072">
    <property type="entry name" value="Response_reg"/>
    <property type="match status" value="1"/>
</dbReference>
<dbReference type="GO" id="GO:0000156">
    <property type="term" value="F:phosphorelay response regulator activity"/>
    <property type="evidence" value="ECO:0007669"/>
    <property type="project" value="TreeGrafter"/>
</dbReference>
<evidence type="ECO:0000256" key="6">
    <source>
        <dbReference type="ARBA" id="ARBA00023125"/>
    </source>
</evidence>
<dbReference type="PROSITE" id="PS51755">
    <property type="entry name" value="OMPR_PHOB"/>
    <property type="match status" value="1"/>
</dbReference>
<dbReference type="PROSITE" id="PS50110">
    <property type="entry name" value="RESPONSE_REGULATORY"/>
    <property type="match status" value="1"/>
</dbReference>
<evidence type="ECO:0000259" key="10">
    <source>
        <dbReference type="PROSITE" id="PS50110"/>
    </source>
</evidence>
<evidence type="ECO:0000256" key="3">
    <source>
        <dbReference type="ARBA" id="ARBA00022553"/>
    </source>
</evidence>
<proteinExistence type="predicted"/>
<evidence type="ECO:0000256" key="1">
    <source>
        <dbReference type="ARBA" id="ARBA00004496"/>
    </source>
</evidence>
<dbReference type="STRING" id="375574.GCA_001418035_00446"/>
<evidence type="ECO:0000259" key="11">
    <source>
        <dbReference type="PROSITE" id="PS51755"/>
    </source>
</evidence>
<dbReference type="InterPro" id="IPR001789">
    <property type="entry name" value="Sig_transdc_resp-reg_receiver"/>
</dbReference>
<dbReference type="Gene3D" id="1.10.10.10">
    <property type="entry name" value="Winged helix-like DNA-binding domain superfamily/Winged helix DNA-binding domain"/>
    <property type="match status" value="1"/>
</dbReference>
<keyword evidence="3 8" id="KW-0597">Phosphoprotein</keyword>
<dbReference type="CDD" id="cd00383">
    <property type="entry name" value="trans_reg_C"/>
    <property type="match status" value="1"/>
</dbReference>
<dbReference type="Gene3D" id="3.40.50.2300">
    <property type="match status" value="1"/>
</dbReference>
<evidence type="ECO:0000256" key="4">
    <source>
        <dbReference type="ARBA" id="ARBA00023012"/>
    </source>
</evidence>
<evidence type="ECO:0000256" key="8">
    <source>
        <dbReference type="PROSITE-ProRule" id="PRU00169"/>
    </source>
</evidence>
<evidence type="ECO:0000256" key="9">
    <source>
        <dbReference type="PROSITE-ProRule" id="PRU01091"/>
    </source>
</evidence>
<dbReference type="PANTHER" id="PTHR48111">
    <property type="entry name" value="REGULATOR OF RPOS"/>
    <property type="match status" value="1"/>
</dbReference>
<evidence type="ECO:0000256" key="7">
    <source>
        <dbReference type="ARBA" id="ARBA00023163"/>
    </source>
</evidence>
<dbReference type="EMBL" id="CYHA01000001">
    <property type="protein sequence ID" value="CUA81802.1"/>
    <property type="molecule type" value="Genomic_DNA"/>
</dbReference>
<dbReference type="Proteomes" id="UP000243535">
    <property type="component" value="Unassembled WGS sequence"/>
</dbReference>
<keyword evidence="6 9" id="KW-0238">DNA-binding</keyword>
<dbReference type="InterPro" id="IPR036388">
    <property type="entry name" value="WH-like_DNA-bd_sf"/>
</dbReference>
<dbReference type="GO" id="GO:0000976">
    <property type="term" value="F:transcription cis-regulatory region binding"/>
    <property type="evidence" value="ECO:0007669"/>
    <property type="project" value="TreeGrafter"/>
</dbReference>
<keyword evidence="7" id="KW-0804">Transcription</keyword>
<keyword evidence="13" id="KW-1185">Reference proteome</keyword>
<keyword evidence="5" id="KW-0805">Transcription regulation</keyword>
<dbReference type="InterPro" id="IPR001867">
    <property type="entry name" value="OmpR/PhoB-type_DNA-bd"/>
</dbReference>
<feature type="DNA-binding region" description="OmpR/PhoB-type" evidence="9">
    <location>
        <begin position="124"/>
        <end position="218"/>
    </location>
</feature>
<accession>A0A0K6GT41</accession>
<dbReference type="InterPro" id="IPR039420">
    <property type="entry name" value="WalR-like"/>
</dbReference>
<dbReference type="Gene3D" id="6.10.250.690">
    <property type="match status" value="1"/>
</dbReference>
<dbReference type="AlphaFoldDB" id="A0A0K6GT41"/>
<dbReference type="PANTHER" id="PTHR48111:SF35">
    <property type="entry name" value="TRANSCRIPTIONAL REGULATORY PROTEIN QSEB"/>
    <property type="match status" value="1"/>
</dbReference>
<organism evidence="12 13">
    <name type="scientific">Gulbenkiania indica</name>
    <dbReference type="NCBI Taxonomy" id="375574"/>
    <lineage>
        <taxon>Bacteria</taxon>
        <taxon>Pseudomonadati</taxon>
        <taxon>Pseudomonadota</taxon>
        <taxon>Betaproteobacteria</taxon>
        <taxon>Neisseriales</taxon>
        <taxon>Chromobacteriaceae</taxon>
        <taxon>Gulbenkiania</taxon>
    </lineage>
</organism>
<dbReference type="GO" id="GO:0032993">
    <property type="term" value="C:protein-DNA complex"/>
    <property type="evidence" value="ECO:0007669"/>
    <property type="project" value="TreeGrafter"/>
</dbReference>
<dbReference type="InterPro" id="IPR011006">
    <property type="entry name" value="CheY-like_superfamily"/>
</dbReference>
<gene>
    <name evidence="12" type="ORF">Ga0061063_0648</name>
</gene>
<name>A0A0K6GT41_9NEIS</name>
<dbReference type="OrthoDB" id="9802426at2"/>
<dbReference type="RefSeq" id="WP_055433268.1">
    <property type="nucleotide sequence ID" value="NZ_CYHA01000001.1"/>
</dbReference>